<dbReference type="SMART" id="SM00558">
    <property type="entry name" value="JmjC"/>
    <property type="match status" value="1"/>
</dbReference>
<dbReference type="EMBL" id="CALTRL010006344">
    <property type="protein sequence ID" value="CAH7690593.1"/>
    <property type="molecule type" value="Genomic_DNA"/>
</dbReference>
<evidence type="ECO:0000313" key="4">
    <source>
        <dbReference type="Proteomes" id="UP001153365"/>
    </source>
</evidence>
<feature type="compositionally biased region" description="Polar residues" evidence="1">
    <location>
        <begin position="646"/>
        <end position="657"/>
    </location>
</feature>
<accession>A0AAV0BWF1</accession>
<dbReference type="GO" id="GO:0005634">
    <property type="term" value="C:nucleus"/>
    <property type="evidence" value="ECO:0007669"/>
    <property type="project" value="TreeGrafter"/>
</dbReference>
<dbReference type="Proteomes" id="UP001153365">
    <property type="component" value="Unassembled WGS sequence"/>
</dbReference>
<reference evidence="3" key="1">
    <citation type="submission" date="2022-06" db="EMBL/GenBank/DDBJ databases">
        <authorList>
            <consortium name="SYNGENTA / RWTH Aachen University"/>
        </authorList>
    </citation>
    <scope>NUCLEOTIDE SEQUENCE</scope>
</reference>
<dbReference type="PANTHER" id="PTHR12480">
    <property type="entry name" value="ARGININE DEMETHYLASE AND LYSYL-HYDROXYLASE JMJD"/>
    <property type="match status" value="1"/>
</dbReference>
<feature type="compositionally biased region" description="Polar residues" evidence="1">
    <location>
        <begin position="1"/>
        <end position="12"/>
    </location>
</feature>
<feature type="compositionally biased region" description="Basic and acidic residues" evidence="1">
    <location>
        <begin position="13"/>
        <end position="33"/>
    </location>
</feature>
<evidence type="ECO:0000256" key="1">
    <source>
        <dbReference type="SAM" id="MobiDB-lite"/>
    </source>
</evidence>
<feature type="domain" description="JmjC" evidence="2">
    <location>
        <begin position="343"/>
        <end position="523"/>
    </location>
</feature>
<sequence>MPQKFQSSTQTEQVDRRRACSVGQKERSKDRGTLGRMIDSSSKAIKHQQSHSTDPENRDGRRYLINDYDDRNPLNPIGIQPLGNQLISGVKSSRSRSIGLGRLSILTDEIILMIFSELDVRDLYRSQAVSKTFFAWSTSLEGLWKAEFITKNDGKLSDWKGSWRRSFIHKFILRKKLSNDNECTESEEDKGREGLPTDGIRIDGIYSDVLFQPILCSTFSIQRLYNSGKRSRSGRSTQIERISGCDVNHYRDLRRTPTVLTNLMDSWKCYRPRSDDISAKDSTRTKAWTFESLIERYPGLNFRAEASLTNLIDYRAYHDHCERDESPVYLFDHRFVESSSEYDGGRGLGGDFRIPDLFSQDLFACLGERRPDYRWLIIGPPRSGSSWHKDPNGTSAWNAVVVGKKLWICFPPDVTPPGVIVSDDEAEVQSPLSIAEWFLNYYQEAKEIYGVTSKNSETRGTMYEGICSAGEIFFVPSGCLSFCNLFDCTMKVVINLEPSIAITQNFVSQVELVEVLHFMKYRSDQLSGFKSIATKGAHKQEEAIFELFVRRLRSCEGMVEERALEEALQKVERMETSRTKRYNCNDNSVDDGCELRLSKRRRRADDPPMSDRSKGLGSIWDQLRRGKGQTNQRGLNEAEERPRGSSEPTSDGGFNQFSFGFEI</sequence>
<protein>
    <recommendedName>
        <fullName evidence="2">JmjC domain-containing protein</fullName>
    </recommendedName>
</protein>
<feature type="region of interest" description="Disordered" evidence="1">
    <location>
        <begin position="598"/>
        <end position="657"/>
    </location>
</feature>
<dbReference type="InterPro" id="IPR050910">
    <property type="entry name" value="JMJD6_ArgDemeth/LysHydrox"/>
</dbReference>
<dbReference type="SUPFAM" id="SSF81383">
    <property type="entry name" value="F-box domain"/>
    <property type="match status" value="1"/>
</dbReference>
<comment type="caution">
    <text evidence="3">The sequence shown here is derived from an EMBL/GenBank/DDBJ whole genome shotgun (WGS) entry which is preliminary data.</text>
</comment>
<organism evidence="3 4">
    <name type="scientific">Phakopsora pachyrhizi</name>
    <name type="common">Asian soybean rust disease fungus</name>
    <dbReference type="NCBI Taxonomy" id="170000"/>
    <lineage>
        <taxon>Eukaryota</taxon>
        <taxon>Fungi</taxon>
        <taxon>Dikarya</taxon>
        <taxon>Basidiomycota</taxon>
        <taxon>Pucciniomycotina</taxon>
        <taxon>Pucciniomycetes</taxon>
        <taxon>Pucciniales</taxon>
        <taxon>Phakopsoraceae</taxon>
        <taxon>Phakopsora</taxon>
    </lineage>
</organism>
<feature type="compositionally biased region" description="Basic and acidic residues" evidence="1">
    <location>
        <begin position="598"/>
        <end position="614"/>
    </location>
</feature>
<dbReference type="SUPFAM" id="SSF51197">
    <property type="entry name" value="Clavaminate synthase-like"/>
    <property type="match status" value="1"/>
</dbReference>
<proteinExistence type="predicted"/>
<dbReference type="AlphaFoldDB" id="A0AAV0BWF1"/>
<dbReference type="Gene3D" id="2.60.120.650">
    <property type="entry name" value="Cupin"/>
    <property type="match status" value="1"/>
</dbReference>
<dbReference type="Gene3D" id="1.20.1280.50">
    <property type="match status" value="1"/>
</dbReference>
<dbReference type="GO" id="GO:0000987">
    <property type="term" value="F:cis-regulatory region sequence-specific DNA binding"/>
    <property type="evidence" value="ECO:0007669"/>
    <property type="project" value="TreeGrafter"/>
</dbReference>
<dbReference type="PROSITE" id="PS51184">
    <property type="entry name" value="JMJC"/>
    <property type="match status" value="1"/>
</dbReference>
<evidence type="ECO:0000313" key="3">
    <source>
        <dbReference type="EMBL" id="CAH7690593.1"/>
    </source>
</evidence>
<dbReference type="InterPro" id="IPR003347">
    <property type="entry name" value="JmjC_dom"/>
</dbReference>
<feature type="compositionally biased region" description="Basic and acidic residues" evidence="1">
    <location>
        <begin position="53"/>
        <end position="65"/>
    </location>
</feature>
<feature type="region of interest" description="Disordered" evidence="1">
    <location>
        <begin position="1"/>
        <end position="65"/>
    </location>
</feature>
<dbReference type="CDD" id="cd09917">
    <property type="entry name" value="F-box_SF"/>
    <property type="match status" value="1"/>
</dbReference>
<evidence type="ECO:0000259" key="2">
    <source>
        <dbReference type="PROSITE" id="PS51184"/>
    </source>
</evidence>
<name>A0AAV0BWF1_PHAPC</name>
<keyword evidence="4" id="KW-1185">Reference proteome</keyword>
<gene>
    <name evidence="3" type="ORF">PPACK8108_LOCUS25988</name>
</gene>
<dbReference type="PANTHER" id="PTHR12480:SF21">
    <property type="entry name" value="JMJC DOMAIN-CONTAINING PROTEIN 8"/>
    <property type="match status" value="1"/>
</dbReference>
<dbReference type="InterPro" id="IPR036047">
    <property type="entry name" value="F-box-like_dom_sf"/>
</dbReference>